<comment type="caution">
    <text evidence="3">The sequence shown here is derived from an EMBL/GenBank/DDBJ whole genome shotgun (WGS) entry which is preliminary data.</text>
</comment>
<dbReference type="InterPro" id="IPR041577">
    <property type="entry name" value="RT_RNaseH_2"/>
</dbReference>
<dbReference type="InterPro" id="IPR043128">
    <property type="entry name" value="Rev_trsase/Diguanyl_cyclase"/>
</dbReference>
<dbReference type="EMBL" id="CACRXK020004744">
    <property type="protein sequence ID" value="CAB4003856.1"/>
    <property type="molecule type" value="Genomic_DNA"/>
</dbReference>
<sequence length="807" mass="91854">MEFPAAYTKDNVLQAAIGIFFENGQSKFGFANEMEFDLANFKMEKVDVLRDNDGVENPFTIQGYFQCYKLSKTRIYLMSKDKTITEVTNSETEVNATSNDFPAWDDFFDEENQSTVGDSPQISSPIFNEPTSKSQLIGTSEERASFFTELEGKVRRSELADQEKARENERQKREAERREELRLSREARVFPEVEIDDPSHMLVNVRHISFGIVTRSFKKEWSVSAVYDWIGSMSAQPERFSLTCAITKKLIFPDAKCETVQRTTLNMSEREIPVPLSEDEKEVFFYAGNSSHFEVTDDNVVTNVSSIPPQQLLSGDENDSSQSYNAEMSTYRKLQDIRQTELDKMHETCIALIDKSRIVEEVLKLYEDEALIRKRLSVSFVDAVATGSGPQREMFSLFWNSFLSENGIGYSQFTFRVHPHFPLERYPILGRIITHQFLLCGTFPIQLARASFEEIVTGSAGNDHDCLMQSFLSLLPPAEIFQYTLQTALQGLKGVKNIADDIIVFGSTRTEHDANLDKCLQRLSMKGLRLNRSKCNFLSTTLSFFGQVFSKDGTHPDPRRVADLLNAPQPNNAHEVRSFLGMANYSSNYIRDFAILTAPLRDLTKKDVRFEWTQTHQTAFEKLKNTLAIAPCMSYFDKNKQTFVTVDASPVGISGILSQKPRNGDVDSQQIIAYASRALTDTEKRYSQTEKEALAIVPATLRTIFLVIQQTKANESKRKQEKMTEQYINFITQNSVPKAMTLQEIINATNADAALTALHDAIKTNKWDSPIVKPFKAVKNELTSITYGVIYFEEHRLSFLRLYNNVQ</sequence>
<evidence type="ECO:0000313" key="4">
    <source>
        <dbReference type="Proteomes" id="UP001152795"/>
    </source>
</evidence>
<dbReference type="PANTHER" id="PTHR37984:SF11">
    <property type="entry name" value="INTEGRASE CATALYTIC DOMAIN-CONTAINING PROTEIN"/>
    <property type="match status" value="1"/>
</dbReference>
<dbReference type="Gene3D" id="3.90.1750.10">
    <property type="entry name" value="Hect, E3 ligase catalytic domains"/>
    <property type="match status" value="1"/>
</dbReference>
<dbReference type="Gene3D" id="3.30.70.270">
    <property type="match status" value="2"/>
</dbReference>
<dbReference type="AlphaFoldDB" id="A0A6S7HH27"/>
<protein>
    <submittedName>
        <fullName evidence="3">Uncharacterized protein</fullName>
    </submittedName>
</protein>
<keyword evidence="4" id="KW-1185">Reference proteome</keyword>
<dbReference type="InterPro" id="IPR000477">
    <property type="entry name" value="RT_dom"/>
</dbReference>
<evidence type="ECO:0000259" key="1">
    <source>
        <dbReference type="Pfam" id="PF00078"/>
    </source>
</evidence>
<reference evidence="3" key="1">
    <citation type="submission" date="2020-04" db="EMBL/GenBank/DDBJ databases">
        <authorList>
            <person name="Alioto T."/>
            <person name="Alioto T."/>
            <person name="Gomez Garrido J."/>
        </authorList>
    </citation>
    <scope>NUCLEOTIDE SEQUENCE</scope>
    <source>
        <strain evidence="3">A484AB</strain>
    </source>
</reference>
<evidence type="ECO:0000259" key="2">
    <source>
        <dbReference type="Pfam" id="PF17919"/>
    </source>
</evidence>
<gene>
    <name evidence="3" type="ORF">PACLA_8A067256</name>
</gene>
<dbReference type="PANTHER" id="PTHR37984">
    <property type="entry name" value="PROTEIN CBG26694"/>
    <property type="match status" value="1"/>
</dbReference>
<feature type="domain" description="Reverse transcriptase/retrotransposon-derived protein RNase H-like" evidence="2">
    <location>
        <begin position="612"/>
        <end position="699"/>
    </location>
</feature>
<organism evidence="3 4">
    <name type="scientific">Paramuricea clavata</name>
    <name type="common">Red gorgonian</name>
    <name type="synonym">Violescent sea-whip</name>
    <dbReference type="NCBI Taxonomy" id="317549"/>
    <lineage>
        <taxon>Eukaryota</taxon>
        <taxon>Metazoa</taxon>
        <taxon>Cnidaria</taxon>
        <taxon>Anthozoa</taxon>
        <taxon>Octocorallia</taxon>
        <taxon>Malacalcyonacea</taxon>
        <taxon>Plexauridae</taxon>
        <taxon>Paramuricea</taxon>
    </lineage>
</organism>
<dbReference type="Pfam" id="PF17919">
    <property type="entry name" value="RT_RNaseH_2"/>
    <property type="match status" value="1"/>
</dbReference>
<dbReference type="InterPro" id="IPR050951">
    <property type="entry name" value="Retrovirus_Pol_polyprotein"/>
</dbReference>
<name>A0A6S7HH27_PARCT</name>
<dbReference type="Pfam" id="PF00078">
    <property type="entry name" value="RVT_1"/>
    <property type="match status" value="1"/>
</dbReference>
<dbReference type="OrthoDB" id="5990264at2759"/>
<feature type="domain" description="Reverse transcriptase" evidence="1">
    <location>
        <begin position="480"/>
        <end position="547"/>
    </location>
</feature>
<accession>A0A6S7HH27</accession>
<proteinExistence type="predicted"/>
<evidence type="ECO:0000313" key="3">
    <source>
        <dbReference type="EMBL" id="CAB4003856.1"/>
    </source>
</evidence>
<dbReference type="InterPro" id="IPR043502">
    <property type="entry name" value="DNA/RNA_pol_sf"/>
</dbReference>
<dbReference type="FunFam" id="3.30.70.270:FF:000026">
    <property type="entry name" value="Transposon Ty3-G Gag-Pol polyprotein"/>
    <property type="match status" value="1"/>
</dbReference>
<dbReference type="Proteomes" id="UP001152795">
    <property type="component" value="Unassembled WGS sequence"/>
</dbReference>
<dbReference type="SUPFAM" id="SSF54236">
    <property type="entry name" value="Ubiquitin-like"/>
    <property type="match status" value="1"/>
</dbReference>
<dbReference type="SUPFAM" id="SSF56672">
    <property type="entry name" value="DNA/RNA polymerases"/>
    <property type="match status" value="1"/>
</dbReference>
<dbReference type="InterPro" id="IPR029071">
    <property type="entry name" value="Ubiquitin-like_domsf"/>
</dbReference>